<evidence type="ECO:0000313" key="3">
    <source>
        <dbReference type="Proteomes" id="UP001066276"/>
    </source>
</evidence>
<dbReference type="AlphaFoldDB" id="A0AAV7QE34"/>
<proteinExistence type="predicted"/>
<evidence type="ECO:0000313" key="2">
    <source>
        <dbReference type="EMBL" id="KAJ1138846.1"/>
    </source>
</evidence>
<name>A0AAV7QE34_PLEWA</name>
<protein>
    <submittedName>
        <fullName evidence="2">Uncharacterized protein</fullName>
    </submittedName>
</protein>
<dbReference type="EMBL" id="JANPWB010000010">
    <property type="protein sequence ID" value="KAJ1138846.1"/>
    <property type="molecule type" value="Genomic_DNA"/>
</dbReference>
<organism evidence="2 3">
    <name type="scientific">Pleurodeles waltl</name>
    <name type="common">Iberian ribbed newt</name>
    <dbReference type="NCBI Taxonomy" id="8319"/>
    <lineage>
        <taxon>Eukaryota</taxon>
        <taxon>Metazoa</taxon>
        <taxon>Chordata</taxon>
        <taxon>Craniata</taxon>
        <taxon>Vertebrata</taxon>
        <taxon>Euteleostomi</taxon>
        <taxon>Amphibia</taxon>
        <taxon>Batrachia</taxon>
        <taxon>Caudata</taxon>
        <taxon>Salamandroidea</taxon>
        <taxon>Salamandridae</taxon>
        <taxon>Pleurodelinae</taxon>
        <taxon>Pleurodeles</taxon>
    </lineage>
</organism>
<accession>A0AAV7QE34</accession>
<feature type="region of interest" description="Disordered" evidence="1">
    <location>
        <begin position="1"/>
        <end position="161"/>
    </location>
</feature>
<dbReference type="Proteomes" id="UP001066276">
    <property type="component" value="Chromosome 6"/>
</dbReference>
<reference evidence="2" key="1">
    <citation type="journal article" date="2022" name="bioRxiv">
        <title>Sequencing and chromosome-scale assembly of the giantPleurodeles waltlgenome.</title>
        <authorList>
            <person name="Brown T."/>
            <person name="Elewa A."/>
            <person name="Iarovenko S."/>
            <person name="Subramanian E."/>
            <person name="Araus A.J."/>
            <person name="Petzold A."/>
            <person name="Susuki M."/>
            <person name="Suzuki K.-i.T."/>
            <person name="Hayashi T."/>
            <person name="Toyoda A."/>
            <person name="Oliveira C."/>
            <person name="Osipova E."/>
            <person name="Leigh N.D."/>
            <person name="Simon A."/>
            <person name="Yun M.H."/>
        </authorList>
    </citation>
    <scope>NUCLEOTIDE SEQUENCE</scope>
    <source>
        <strain evidence="2">20211129_DDA</strain>
        <tissue evidence="2">Liver</tissue>
    </source>
</reference>
<sequence length="161" mass="17098">MQCNVGPPQQGLTTRGPDQGRLPVSHRKWSVSGLYPTGAPHRKRSTGRKSTAWCRARPSPGPQLHGPRPDKTAEDPPSQRCSSPLSMGPQGEPFTSPQQPRGILAAPCAPLRLRPSRTPAGPQHFTDSPGSKPVDSRTGRGPVRSQMPPVGGSTYSTPESG</sequence>
<keyword evidence="3" id="KW-1185">Reference proteome</keyword>
<gene>
    <name evidence="2" type="ORF">NDU88_005227</name>
</gene>
<comment type="caution">
    <text evidence="2">The sequence shown here is derived from an EMBL/GenBank/DDBJ whole genome shotgun (WGS) entry which is preliminary data.</text>
</comment>
<evidence type="ECO:0000256" key="1">
    <source>
        <dbReference type="SAM" id="MobiDB-lite"/>
    </source>
</evidence>